<comment type="similarity">
    <text evidence="1">Belongs to the IMPACT family.</text>
</comment>
<feature type="domain" description="Impact N-terminal" evidence="2">
    <location>
        <begin position="19"/>
        <end position="126"/>
    </location>
</feature>
<evidence type="ECO:0000259" key="2">
    <source>
        <dbReference type="Pfam" id="PF01205"/>
    </source>
</evidence>
<dbReference type="NCBIfam" id="TIGR00257">
    <property type="entry name" value="IMPACT_YIGZ"/>
    <property type="match status" value="1"/>
</dbReference>
<dbReference type="InterPro" id="IPR015796">
    <property type="entry name" value="Impact_YigZ-like"/>
</dbReference>
<dbReference type="InterPro" id="IPR036956">
    <property type="entry name" value="Impact_N_sf"/>
</dbReference>
<accession>A0ABT9NHK5</accession>
<evidence type="ECO:0000259" key="3">
    <source>
        <dbReference type="Pfam" id="PF09186"/>
    </source>
</evidence>
<dbReference type="InterPro" id="IPR015269">
    <property type="entry name" value="UPF0029_Impact_C"/>
</dbReference>
<dbReference type="SUPFAM" id="SSF54211">
    <property type="entry name" value="Ribosomal protein S5 domain 2-like"/>
    <property type="match status" value="1"/>
</dbReference>
<dbReference type="InterPro" id="IPR020568">
    <property type="entry name" value="Ribosomal_Su5_D2-typ_SF"/>
</dbReference>
<dbReference type="InterPro" id="IPR001498">
    <property type="entry name" value="Impact_N"/>
</dbReference>
<dbReference type="EMBL" id="JAUSQX010000001">
    <property type="protein sequence ID" value="MDP9806881.1"/>
    <property type="molecule type" value="Genomic_DNA"/>
</dbReference>
<dbReference type="Proteomes" id="UP001243212">
    <property type="component" value="Unassembled WGS sequence"/>
</dbReference>
<dbReference type="Pfam" id="PF09186">
    <property type="entry name" value="DUF1949"/>
    <property type="match status" value="1"/>
</dbReference>
<dbReference type="InterPro" id="IPR035647">
    <property type="entry name" value="EFG_III/V"/>
</dbReference>
<dbReference type="SUPFAM" id="SSF54980">
    <property type="entry name" value="EF-G C-terminal domain-like"/>
    <property type="match status" value="1"/>
</dbReference>
<name>A0ABT9NHK5_9ACTO</name>
<gene>
    <name evidence="4" type="ORF">J2S70_001463</name>
</gene>
<protein>
    <submittedName>
        <fullName evidence="4">YigZ family protein</fullName>
    </submittedName>
</protein>
<proteinExistence type="inferred from homology"/>
<keyword evidence="5" id="KW-1185">Reference proteome</keyword>
<dbReference type="InterPro" id="IPR020569">
    <property type="entry name" value="UPF0029_Impact_CS"/>
</dbReference>
<evidence type="ECO:0000313" key="4">
    <source>
        <dbReference type="EMBL" id="MDP9806881.1"/>
    </source>
</evidence>
<reference evidence="4 5" key="1">
    <citation type="submission" date="2023-07" db="EMBL/GenBank/DDBJ databases">
        <title>Sequencing the genomes of 1000 actinobacteria strains.</title>
        <authorList>
            <person name="Klenk H.-P."/>
        </authorList>
    </citation>
    <scope>NUCLEOTIDE SEQUENCE [LARGE SCALE GENOMIC DNA]</scope>
    <source>
        <strain evidence="4 5">DSM 17163</strain>
    </source>
</reference>
<feature type="domain" description="UPF0029" evidence="3">
    <location>
        <begin position="142"/>
        <end position="195"/>
    </location>
</feature>
<evidence type="ECO:0000256" key="1">
    <source>
        <dbReference type="ARBA" id="ARBA00007665"/>
    </source>
</evidence>
<organism evidence="4 5">
    <name type="scientific">Trueperella bonasi</name>
    <dbReference type="NCBI Taxonomy" id="312286"/>
    <lineage>
        <taxon>Bacteria</taxon>
        <taxon>Bacillati</taxon>
        <taxon>Actinomycetota</taxon>
        <taxon>Actinomycetes</taxon>
        <taxon>Actinomycetales</taxon>
        <taxon>Actinomycetaceae</taxon>
        <taxon>Trueperella</taxon>
    </lineage>
</organism>
<dbReference type="PROSITE" id="PS00910">
    <property type="entry name" value="UPF0029"/>
    <property type="match status" value="1"/>
</dbReference>
<dbReference type="PANTHER" id="PTHR16301:SF20">
    <property type="entry name" value="IMPACT FAMILY MEMBER YIGZ"/>
    <property type="match status" value="1"/>
</dbReference>
<sequence>MTDLRLATTKELRAELEIKRSRFISIARRVSQVDEARAVLADARAEFPDARHHCSAYVVSQLEANPVLNSSDDGEPSGTAGRPMLDVLTGHDLTDICVVVVRYFGGTLLGTGGLVRAYSDSVRAVLSDARLVKQVTYRRQRVAVSHAHAGKLEAELRSRDYEIVDVKYGAVSVNIDVAVGNPEEFAEQVAELSAGEATPIDVGTIIHEVKHGSFPTW</sequence>
<dbReference type="Pfam" id="PF01205">
    <property type="entry name" value="Impact_N"/>
    <property type="match status" value="1"/>
</dbReference>
<dbReference type="Gene3D" id="3.30.230.30">
    <property type="entry name" value="Impact, N-terminal domain"/>
    <property type="match status" value="1"/>
</dbReference>
<comment type="caution">
    <text evidence="4">The sequence shown here is derived from an EMBL/GenBank/DDBJ whole genome shotgun (WGS) entry which is preliminary data.</text>
</comment>
<dbReference type="RefSeq" id="WP_307683071.1">
    <property type="nucleotide sequence ID" value="NZ_JAUSQX010000001.1"/>
</dbReference>
<evidence type="ECO:0000313" key="5">
    <source>
        <dbReference type="Proteomes" id="UP001243212"/>
    </source>
</evidence>
<dbReference type="InterPro" id="IPR023582">
    <property type="entry name" value="Impact"/>
</dbReference>
<dbReference type="PANTHER" id="PTHR16301">
    <property type="entry name" value="IMPACT-RELATED"/>
    <property type="match status" value="1"/>
</dbReference>